<dbReference type="SUPFAM" id="SSF52402">
    <property type="entry name" value="Adenine nucleotide alpha hydrolases-like"/>
    <property type="match status" value="1"/>
</dbReference>
<comment type="catalytic activity">
    <reaction evidence="4">
        <text>L-aspartate + L-glutamine + ATP + H2O = L-asparagine + L-glutamate + AMP + diphosphate + H(+)</text>
        <dbReference type="Rhea" id="RHEA:12228"/>
        <dbReference type="ChEBI" id="CHEBI:15377"/>
        <dbReference type="ChEBI" id="CHEBI:15378"/>
        <dbReference type="ChEBI" id="CHEBI:29985"/>
        <dbReference type="ChEBI" id="CHEBI:29991"/>
        <dbReference type="ChEBI" id="CHEBI:30616"/>
        <dbReference type="ChEBI" id="CHEBI:33019"/>
        <dbReference type="ChEBI" id="CHEBI:58048"/>
        <dbReference type="ChEBI" id="CHEBI:58359"/>
        <dbReference type="ChEBI" id="CHEBI:456215"/>
        <dbReference type="EC" id="6.3.5.4"/>
    </reaction>
</comment>
<dbReference type="PANTHER" id="PTHR43284">
    <property type="entry name" value="ASPARAGINE SYNTHETASE (GLUTAMINE-HYDROLYZING)"/>
    <property type="match status" value="1"/>
</dbReference>
<evidence type="ECO:0000256" key="3">
    <source>
        <dbReference type="ARBA" id="ARBA00022888"/>
    </source>
</evidence>
<evidence type="ECO:0000256" key="1">
    <source>
        <dbReference type="ARBA" id="ARBA00005187"/>
    </source>
</evidence>
<dbReference type="PANTHER" id="PTHR43284:SF1">
    <property type="entry name" value="ASPARAGINE SYNTHETASE"/>
    <property type="match status" value="1"/>
</dbReference>
<dbReference type="RefSeq" id="WP_011613603.1">
    <property type="nucleotide sequence ID" value="NC_008312.1"/>
</dbReference>
<reference evidence="6" key="1">
    <citation type="submission" date="2006-06" db="EMBL/GenBank/DDBJ databases">
        <title>Complete sequence of Trichodesmium erythraeum IMS101.</title>
        <authorList>
            <consortium name="US DOE Joint Genome Institute"/>
            <person name="Copeland A."/>
            <person name="Lucas S."/>
            <person name="Lapidus A."/>
            <person name="Barry K."/>
            <person name="Detter J.C."/>
            <person name="Glavina del Rio T."/>
            <person name="Hammon N."/>
            <person name="Israni S."/>
            <person name="Dalin E."/>
            <person name="Tice H."/>
            <person name="Pitluck S."/>
            <person name="Kiss H."/>
            <person name="Munk A.C."/>
            <person name="Brettin T."/>
            <person name="Bruce D."/>
            <person name="Han C."/>
            <person name="Tapia R."/>
            <person name="Gilna P."/>
            <person name="Schmutz J."/>
            <person name="Larimer F."/>
            <person name="Land M."/>
            <person name="Hauser L."/>
            <person name="Kyrpides N."/>
            <person name="Kim E."/>
            <person name="Richardson P."/>
        </authorList>
    </citation>
    <scope>NUCLEOTIDE SEQUENCE [LARGE SCALE GENOMIC DNA]</scope>
    <source>
        <strain evidence="6">IMS101</strain>
    </source>
</reference>
<keyword evidence="3" id="KW-0061">Asparagine biosynthesis</keyword>
<dbReference type="InterPro" id="IPR001962">
    <property type="entry name" value="Asn_synthase"/>
</dbReference>
<evidence type="ECO:0000313" key="6">
    <source>
        <dbReference type="EMBL" id="ABG53275.1"/>
    </source>
</evidence>
<dbReference type="KEGG" id="ter:Tery_4278"/>
<gene>
    <name evidence="6" type="ordered locus">Tery_4278</name>
</gene>
<dbReference type="GO" id="GO:0004066">
    <property type="term" value="F:asparagine synthase (glutamine-hydrolyzing) activity"/>
    <property type="evidence" value="ECO:0007669"/>
    <property type="project" value="UniProtKB-EC"/>
</dbReference>
<comment type="pathway">
    <text evidence="1">Amino-acid biosynthesis; L-asparagine biosynthesis; L-asparagine from L-aspartate (L-Gln route): step 1/1.</text>
</comment>
<dbReference type="STRING" id="203124.Tery_4278"/>
<name>Q10WU9_TRIEI</name>
<evidence type="ECO:0000256" key="2">
    <source>
        <dbReference type="ARBA" id="ARBA00012737"/>
    </source>
</evidence>
<dbReference type="Pfam" id="PF00733">
    <property type="entry name" value="Asn_synthase"/>
    <property type="match status" value="1"/>
</dbReference>
<dbReference type="EMBL" id="CP000393">
    <property type="protein sequence ID" value="ABG53275.1"/>
    <property type="molecule type" value="Genomic_DNA"/>
</dbReference>
<dbReference type="OrthoDB" id="9763290at2"/>
<organism evidence="6">
    <name type="scientific">Trichodesmium erythraeum (strain IMS101)</name>
    <dbReference type="NCBI Taxonomy" id="203124"/>
    <lineage>
        <taxon>Bacteria</taxon>
        <taxon>Bacillati</taxon>
        <taxon>Cyanobacteriota</taxon>
        <taxon>Cyanophyceae</taxon>
        <taxon>Oscillatoriophycideae</taxon>
        <taxon>Oscillatoriales</taxon>
        <taxon>Microcoleaceae</taxon>
        <taxon>Trichodesmium</taxon>
    </lineage>
</organism>
<protein>
    <recommendedName>
        <fullName evidence="2">asparagine synthase (glutamine-hydrolyzing)</fullName>
        <ecNumber evidence="2">6.3.5.4</ecNumber>
    </recommendedName>
</protein>
<dbReference type="GO" id="GO:0005829">
    <property type="term" value="C:cytosol"/>
    <property type="evidence" value="ECO:0007669"/>
    <property type="project" value="TreeGrafter"/>
</dbReference>
<dbReference type="InterPro" id="IPR051786">
    <property type="entry name" value="ASN_synthetase/amidase"/>
</dbReference>
<proteinExistence type="predicted"/>
<feature type="domain" description="Asparagine synthetase" evidence="5">
    <location>
        <begin position="23"/>
        <end position="149"/>
    </location>
</feature>
<evidence type="ECO:0000256" key="4">
    <source>
        <dbReference type="ARBA" id="ARBA00048741"/>
    </source>
</evidence>
<evidence type="ECO:0000259" key="5">
    <source>
        <dbReference type="Pfam" id="PF00733"/>
    </source>
</evidence>
<keyword evidence="3" id="KW-0028">Amino-acid biosynthesis</keyword>
<dbReference type="InterPro" id="IPR014729">
    <property type="entry name" value="Rossmann-like_a/b/a_fold"/>
</dbReference>
<dbReference type="eggNOG" id="COG0367">
    <property type="taxonomic scope" value="Bacteria"/>
</dbReference>
<dbReference type="Gene3D" id="3.40.50.620">
    <property type="entry name" value="HUPs"/>
    <property type="match status" value="1"/>
</dbReference>
<dbReference type="EC" id="6.3.5.4" evidence="2"/>
<accession>Q10WU9</accession>
<dbReference type="HOGENOM" id="CLU_1730620_0_0_3"/>
<sequence length="151" mass="17560">MKRSLHCNFITTYTGTPKFKSADHILTKVNNMTRANKLIGLSPLFDQRIVELSLEILPKYKLSGADEKAVLKQAVADLLPEKILTRPKSGMMVPVNFWFRKIWQRRTKNLLLSKKAAIAPYINQDLIKDWLNYQGDTWRRYGIKLWLLVSL</sequence>
<dbReference type="GO" id="GO:0006529">
    <property type="term" value="P:asparagine biosynthetic process"/>
    <property type="evidence" value="ECO:0007669"/>
    <property type="project" value="UniProtKB-KW"/>
</dbReference>
<dbReference type="AlphaFoldDB" id="Q10WU9"/>